<dbReference type="CDD" id="cd23024">
    <property type="entry name" value="zf-HIT_ZNHIT2-3"/>
    <property type="match status" value="1"/>
</dbReference>
<dbReference type="SUPFAM" id="SSF144232">
    <property type="entry name" value="HIT/MYND zinc finger-like"/>
    <property type="match status" value="1"/>
</dbReference>
<dbReference type="GO" id="GO:0008270">
    <property type="term" value="F:zinc ion binding"/>
    <property type="evidence" value="ECO:0007669"/>
    <property type="project" value="UniProtKB-UniRule"/>
</dbReference>
<proteinExistence type="predicted"/>
<comment type="caution">
    <text evidence="2">The sequence shown here is derived from an EMBL/GenBank/DDBJ whole genome shotgun (WGS) entry which is preliminary data.</text>
</comment>
<evidence type="ECO:0000256" key="1">
    <source>
        <dbReference type="PROSITE-ProRule" id="PRU00453"/>
    </source>
</evidence>
<dbReference type="PROSITE" id="PS51083">
    <property type="entry name" value="ZF_HIT"/>
    <property type="match status" value="1"/>
</dbReference>
<keyword evidence="1" id="KW-0479">Metal-binding</keyword>
<dbReference type="PANTHER" id="PTHR15555:SF0">
    <property type="entry name" value="ZINC FINGER HIT DOMAIN-CONTAINING PROTEIN 2"/>
    <property type="match status" value="1"/>
</dbReference>
<dbReference type="AlphaFoldDB" id="A0A6S7G5T2"/>
<dbReference type="InterPro" id="IPR007529">
    <property type="entry name" value="Znf_HIT"/>
</dbReference>
<dbReference type="OrthoDB" id="10005492at2759"/>
<dbReference type="Gene3D" id="3.30.60.190">
    <property type="match status" value="1"/>
</dbReference>
<dbReference type="Proteomes" id="UP001152795">
    <property type="component" value="Unassembled WGS sequence"/>
</dbReference>
<keyword evidence="1" id="KW-0862">Zinc</keyword>
<keyword evidence="3" id="KW-1185">Reference proteome</keyword>
<protein>
    <submittedName>
        <fullName evidence="2">Uncharacterized protein</fullName>
    </submittedName>
</protein>
<organism evidence="2 3">
    <name type="scientific">Paramuricea clavata</name>
    <name type="common">Red gorgonian</name>
    <name type="synonym">Violescent sea-whip</name>
    <dbReference type="NCBI Taxonomy" id="317549"/>
    <lineage>
        <taxon>Eukaryota</taxon>
        <taxon>Metazoa</taxon>
        <taxon>Cnidaria</taxon>
        <taxon>Anthozoa</taxon>
        <taxon>Octocorallia</taxon>
        <taxon>Malacalcyonacea</taxon>
        <taxon>Plexauridae</taxon>
        <taxon>Paramuricea</taxon>
    </lineage>
</organism>
<keyword evidence="1" id="KW-0863">Zinc-finger</keyword>
<dbReference type="InterPro" id="IPR039646">
    <property type="entry name" value="ZNHIT2"/>
</dbReference>
<dbReference type="EMBL" id="CACRXK020000347">
    <property type="protein sequence ID" value="CAB3981050.1"/>
    <property type="molecule type" value="Genomic_DNA"/>
</dbReference>
<evidence type="ECO:0000313" key="3">
    <source>
        <dbReference type="Proteomes" id="UP001152795"/>
    </source>
</evidence>
<dbReference type="Pfam" id="PF04438">
    <property type="entry name" value="zf-HIT"/>
    <property type="match status" value="1"/>
</dbReference>
<gene>
    <name evidence="2" type="ORF">PACLA_8A084321</name>
</gene>
<accession>A0A6S7G5T2</accession>
<name>A0A6S7G5T2_PARCT</name>
<sequence>MTRGGDGGRLTIASKSNMAGDIRLKDDVVKDDTPDFTDASGCQLCLKKLSKYTCPRCNVKYCSVECYRSRKHVQCSETFYKQCVMDTLKGDTIDNHEKRKMMEILKRFEQEETEDGLTDEGLELGENLEERLEGLNLNRDTERIWEKLTEEEKREFQRAVDDGYIGSLVDTWVPWWINRDASPGEPIRSETTGNCMLPKLLKNIPQLSSLIKSKPASDQTKYNLVNILYSYVYICRYYNGCHHDFLQEAVDRLWRLSAVLYHTVHFSSLDDALRSAIEASQQHKELFNSEEFSLSIIDDILLLLKGSEIDKETHYVELALSDIHRLFAKAIKLSKTDSKTNLAIHKNIESKDHGKSLWLVKKKILFMLAWFCENQEECLTLIPFLVVVKEAMALDVKQLQEEKLKIQKSRMQRPGKKLIEEIN</sequence>
<evidence type="ECO:0000313" key="2">
    <source>
        <dbReference type="EMBL" id="CAB3981050.1"/>
    </source>
</evidence>
<reference evidence="2" key="1">
    <citation type="submission" date="2020-04" db="EMBL/GenBank/DDBJ databases">
        <authorList>
            <person name="Alioto T."/>
            <person name="Alioto T."/>
            <person name="Gomez Garrido J."/>
        </authorList>
    </citation>
    <scope>NUCLEOTIDE SEQUENCE</scope>
    <source>
        <strain evidence="2">A484AB</strain>
    </source>
</reference>
<dbReference type="PANTHER" id="PTHR15555">
    <property type="entry name" value="ZINC FINGER HIT DOMAIN CONTAINING PROTEIN 2 PROTEIN FON -RELATED"/>
    <property type="match status" value="1"/>
</dbReference>